<evidence type="ECO:0000313" key="3">
    <source>
        <dbReference type="Proteomes" id="UP001600888"/>
    </source>
</evidence>
<dbReference type="Gene3D" id="3.30.870.10">
    <property type="entry name" value="Endonuclease Chain A"/>
    <property type="match status" value="2"/>
</dbReference>
<dbReference type="InterPro" id="IPR010347">
    <property type="entry name" value="Tdp1"/>
</dbReference>
<feature type="region of interest" description="Disordered" evidence="1">
    <location>
        <begin position="17"/>
        <end position="73"/>
    </location>
</feature>
<comment type="caution">
    <text evidence="2">The sequence shown here is derived from an EMBL/GenBank/DDBJ whole genome shotgun (WGS) entry which is preliminary data.</text>
</comment>
<organism evidence="2 3">
    <name type="scientific">Diaporthe vaccinii</name>
    <dbReference type="NCBI Taxonomy" id="105482"/>
    <lineage>
        <taxon>Eukaryota</taxon>
        <taxon>Fungi</taxon>
        <taxon>Dikarya</taxon>
        <taxon>Ascomycota</taxon>
        <taxon>Pezizomycotina</taxon>
        <taxon>Sordariomycetes</taxon>
        <taxon>Sordariomycetidae</taxon>
        <taxon>Diaporthales</taxon>
        <taxon>Diaporthaceae</taxon>
        <taxon>Diaporthe</taxon>
        <taxon>Diaporthe eres species complex</taxon>
    </lineage>
</organism>
<feature type="region of interest" description="Disordered" evidence="1">
    <location>
        <begin position="87"/>
        <end position="155"/>
    </location>
</feature>
<proteinExistence type="predicted"/>
<dbReference type="PANTHER" id="PTHR12415">
    <property type="entry name" value="TYROSYL-DNA PHOSPHODIESTERASE 1"/>
    <property type="match status" value="1"/>
</dbReference>
<reference evidence="2 3" key="1">
    <citation type="submission" date="2024-03" db="EMBL/GenBank/DDBJ databases">
        <title>A high-quality draft genome sequence of Diaporthe vaccinii, a causative agent of upright dieback and viscid rot disease in cranberry plants.</title>
        <authorList>
            <person name="Sarrasin M."/>
            <person name="Lang B.F."/>
            <person name="Burger G."/>
        </authorList>
    </citation>
    <scope>NUCLEOTIDE SEQUENCE [LARGE SCALE GENOMIC DNA]</scope>
    <source>
        <strain evidence="2 3">IS7</strain>
    </source>
</reference>
<dbReference type="EMBL" id="JBAWTH010000014">
    <property type="protein sequence ID" value="KAL2288873.1"/>
    <property type="molecule type" value="Genomic_DNA"/>
</dbReference>
<dbReference type="CDD" id="cd09122">
    <property type="entry name" value="PLDc_Tdp1_1"/>
    <property type="match status" value="1"/>
</dbReference>
<evidence type="ECO:0000256" key="1">
    <source>
        <dbReference type="SAM" id="MobiDB-lite"/>
    </source>
</evidence>
<feature type="region of interest" description="Disordered" evidence="1">
    <location>
        <begin position="454"/>
        <end position="473"/>
    </location>
</feature>
<feature type="compositionally biased region" description="Low complexity" evidence="1">
    <location>
        <begin position="139"/>
        <end position="151"/>
    </location>
</feature>
<dbReference type="Pfam" id="PF02809">
    <property type="entry name" value="UIM"/>
    <property type="match status" value="1"/>
</dbReference>
<accession>A0ABR4F2F6</accession>
<dbReference type="InterPro" id="IPR003903">
    <property type="entry name" value="UIM_dom"/>
</dbReference>
<dbReference type="PROSITE" id="PS50330">
    <property type="entry name" value="UIM"/>
    <property type="match status" value="1"/>
</dbReference>
<dbReference type="SUPFAM" id="SSF56024">
    <property type="entry name" value="Phospholipase D/nuclease"/>
    <property type="match status" value="1"/>
</dbReference>
<name>A0ABR4F2F6_9PEZI</name>
<evidence type="ECO:0000313" key="2">
    <source>
        <dbReference type="EMBL" id="KAL2288873.1"/>
    </source>
</evidence>
<protein>
    <recommendedName>
        <fullName evidence="4">Ubiquitin interaction domain-containing protein</fullName>
    </recommendedName>
</protein>
<dbReference type="Pfam" id="PF06087">
    <property type="entry name" value="Tyr-DNA_phospho"/>
    <property type="match status" value="1"/>
</dbReference>
<feature type="compositionally biased region" description="Basic and acidic residues" evidence="1">
    <location>
        <begin position="49"/>
        <end position="59"/>
    </location>
</feature>
<keyword evidence="3" id="KW-1185">Reference proteome</keyword>
<dbReference type="Proteomes" id="UP001600888">
    <property type="component" value="Unassembled WGS sequence"/>
</dbReference>
<evidence type="ECO:0008006" key="4">
    <source>
        <dbReference type="Google" id="ProtNLM"/>
    </source>
</evidence>
<gene>
    <name evidence="2" type="ORF">FJTKL_02778</name>
</gene>
<dbReference type="EMBL" id="JBAWTH010000014">
    <property type="protein sequence ID" value="KAL2288871.1"/>
    <property type="molecule type" value="Genomic_DNA"/>
</dbReference>
<dbReference type="PANTHER" id="PTHR12415:SF4">
    <property type="entry name" value="TYROSYL-DNA PHOSPHODIESTERASE DOMAIN-CONTAINING PROTEIN"/>
    <property type="match status" value="1"/>
</dbReference>
<sequence length="528" mass="58631">MELNGCDDEDEALRRAIAMSLGESATTPTTDDVPGSANQIDKGLGQGHAQDHARDEARTHSSSAGGLAMGMLGIDRKKMEEERLARLKKRKAGPTNLNTHDKQESELPPGQRPRLTSDLGSLPGHSAGSTGLSQPPLPSAISSLNSNSNASKGVSEAGLPYPQGIVRRTLALGYARRDDITIEEVLQRDTLELAVLSSFQWDEEWLMSKLNLGKTKILLVAYAADEETKASMRNNVPQNVVRFCFPPMERGCMHSKLMLLKYPKYLRIVVPTGNLVPYDWGETGVMENTVFLIDLPRINDPARVAANALTHFGAELQFFLERQRVDGKMVNSLRNYDFSETSRYGFIHTIAGSHPNIDTWARTGYCGLGSTVKTLGLGSDEPVEVDYIVGTPELKIPFMWDLTRSSAVLVHRCRQERSHGCFIQRLQRSVCHTGGCRPRWLLTRRTGDSGMMEYEARTGKQKKNKDAPPGANQEDFKEHIRVYFPSRETVRTSRGGMNVSCRNAPEQTLLPLYPASSLQPEWCFLITV</sequence>